<dbReference type="EMBL" id="CAJVCH010570871">
    <property type="protein sequence ID" value="CAG7836085.1"/>
    <property type="molecule type" value="Genomic_DNA"/>
</dbReference>
<evidence type="ECO:0000256" key="1">
    <source>
        <dbReference type="SAM" id="MobiDB-lite"/>
    </source>
</evidence>
<feature type="compositionally biased region" description="Basic and acidic residues" evidence="1">
    <location>
        <begin position="9"/>
        <end position="22"/>
    </location>
</feature>
<keyword evidence="3" id="KW-1185">Reference proteome</keyword>
<accession>A0A8J2PT95</accession>
<dbReference type="Proteomes" id="UP000708208">
    <property type="component" value="Unassembled WGS sequence"/>
</dbReference>
<evidence type="ECO:0000313" key="3">
    <source>
        <dbReference type="Proteomes" id="UP000708208"/>
    </source>
</evidence>
<dbReference type="AlphaFoldDB" id="A0A8J2PT95"/>
<protein>
    <submittedName>
        <fullName evidence="2">Uncharacterized protein</fullName>
    </submittedName>
</protein>
<evidence type="ECO:0000313" key="2">
    <source>
        <dbReference type="EMBL" id="CAG7836085.1"/>
    </source>
</evidence>
<gene>
    <name evidence="2" type="ORF">AFUS01_LOCUS45371</name>
</gene>
<sequence>MEENFPPINREKTHKETRWENENDLASKEALVHSTLAHINGGNGMKALCITHRRMNEGTPAQDICRTEFRINRYLLNYNYGN</sequence>
<proteinExistence type="predicted"/>
<organism evidence="2 3">
    <name type="scientific">Allacma fusca</name>
    <dbReference type="NCBI Taxonomy" id="39272"/>
    <lineage>
        <taxon>Eukaryota</taxon>
        <taxon>Metazoa</taxon>
        <taxon>Ecdysozoa</taxon>
        <taxon>Arthropoda</taxon>
        <taxon>Hexapoda</taxon>
        <taxon>Collembola</taxon>
        <taxon>Symphypleona</taxon>
        <taxon>Sminthuridae</taxon>
        <taxon>Allacma</taxon>
    </lineage>
</organism>
<comment type="caution">
    <text evidence="2">The sequence shown here is derived from an EMBL/GenBank/DDBJ whole genome shotgun (WGS) entry which is preliminary data.</text>
</comment>
<reference evidence="2" key="1">
    <citation type="submission" date="2021-06" db="EMBL/GenBank/DDBJ databases">
        <authorList>
            <person name="Hodson N. C."/>
            <person name="Mongue J. A."/>
            <person name="Jaron S. K."/>
        </authorList>
    </citation>
    <scope>NUCLEOTIDE SEQUENCE</scope>
</reference>
<name>A0A8J2PT95_9HEXA</name>
<feature type="region of interest" description="Disordered" evidence="1">
    <location>
        <begin position="1"/>
        <end position="22"/>
    </location>
</feature>